<reference evidence="3" key="1">
    <citation type="submission" date="2005-09" db="EMBL/GenBank/DDBJ databases">
        <title>Annotation of the Aspergillus terreus NIH2624 genome.</title>
        <authorList>
            <person name="Birren B.W."/>
            <person name="Lander E.S."/>
            <person name="Galagan J.E."/>
            <person name="Nusbaum C."/>
            <person name="Devon K."/>
            <person name="Henn M."/>
            <person name="Ma L.-J."/>
            <person name="Jaffe D.B."/>
            <person name="Butler J."/>
            <person name="Alvarez P."/>
            <person name="Gnerre S."/>
            <person name="Grabherr M."/>
            <person name="Kleber M."/>
            <person name="Mauceli E.W."/>
            <person name="Brockman W."/>
            <person name="Rounsley S."/>
            <person name="Young S.K."/>
            <person name="LaButti K."/>
            <person name="Pushparaj V."/>
            <person name="DeCaprio D."/>
            <person name="Crawford M."/>
            <person name="Koehrsen M."/>
            <person name="Engels R."/>
            <person name="Montgomery P."/>
            <person name="Pearson M."/>
            <person name="Howarth C."/>
            <person name="Larson L."/>
            <person name="Luoma S."/>
            <person name="White J."/>
            <person name="Alvarado L."/>
            <person name="Kodira C.D."/>
            <person name="Zeng Q."/>
            <person name="Oleary S."/>
            <person name="Yandava C."/>
            <person name="Denning D.W."/>
            <person name="Nierman W.C."/>
            <person name="Milne T."/>
            <person name="Madden K."/>
        </authorList>
    </citation>
    <scope>NUCLEOTIDE SEQUENCE [LARGE SCALE GENOMIC DNA]</scope>
    <source>
        <strain evidence="3">NIH 2624 / FGSC A1156</strain>
    </source>
</reference>
<dbReference type="AlphaFoldDB" id="Q0D0Y7"/>
<name>Q0D0Y7_ASPTN</name>
<dbReference type="HOGENOM" id="CLU_1643345_0_0_1"/>
<dbReference type="VEuPathDB" id="FungiDB:ATEG_00397"/>
<evidence type="ECO:0000313" key="3">
    <source>
        <dbReference type="Proteomes" id="UP000007963"/>
    </source>
</evidence>
<evidence type="ECO:0000313" key="2">
    <source>
        <dbReference type="EMBL" id="EAU39043.1"/>
    </source>
</evidence>
<dbReference type="EMBL" id="CH476594">
    <property type="protein sequence ID" value="EAU39043.1"/>
    <property type="molecule type" value="Genomic_DNA"/>
</dbReference>
<organism evidence="2 3">
    <name type="scientific">Aspergillus terreus (strain NIH 2624 / FGSC A1156)</name>
    <dbReference type="NCBI Taxonomy" id="341663"/>
    <lineage>
        <taxon>Eukaryota</taxon>
        <taxon>Fungi</taxon>
        <taxon>Dikarya</taxon>
        <taxon>Ascomycota</taxon>
        <taxon>Pezizomycotina</taxon>
        <taxon>Eurotiomycetes</taxon>
        <taxon>Eurotiomycetidae</taxon>
        <taxon>Eurotiales</taxon>
        <taxon>Aspergillaceae</taxon>
        <taxon>Aspergillus</taxon>
        <taxon>Aspergillus subgen. Circumdati</taxon>
    </lineage>
</organism>
<proteinExistence type="predicted"/>
<evidence type="ECO:0008006" key="4">
    <source>
        <dbReference type="Google" id="ProtNLM"/>
    </source>
</evidence>
<protein>
    <recommendedName>
        <fullName evidence="4">Secreted protein</fullName>
    </recommendedName>
</protein>
<feature type="signal peptide" evidence="1">
    <location>
        <begin position="1"/>
        <end position="19"/>
    </location>
</feature>
<accession>Q0D0Y7</accession>
<sequence length="161" mass="18001">MSWLLAMSAARLVLVRCIALYVESGWRAKYESELDDAAVRRLQPWWASYRESRVVYLARPSSEATPACVVFFGVVAHSTWPVLRANRRQNHRHHLCQFPSVPCPVELTTPVVKSGKLGTAGMHHPKNARGIMSCKHGIARGQKEDTLSLLAKAFVAVQKSH</sequence>
<feature type="chain" id="PRO_5004170649" description="Secreted protein" evidence="1">
    <location>
        <begin position="20"/>
        <end position="161"/>
    </location>
</feature>
<keyword evidence="1" id="KW-0732">Signal</keyword>
<evidence type="ECO:0000256" key="1">
    <source>
        <dbReference type="SAM" id="SignalP"/>
    </source>
</evidence>
<dbReference type="Proteomes" id="UP000007963">
    <property type="component" value="Unassembled WGS sequence"/>
</dbReference>
<gene>
    <name evidence="2" type="ORF">ATEG_00397</name>
</gene>
<dbReference type="GeneID" id="4355151"/>
<dbReference type="RefSeq" id="XP_001210483.1">
    <property type="nucleotide sequence ID" value="XM_001210483.1"/>
</dbReference>